<evidence type="ECO:0000313" key="14">
    <source>
        <dbReference type="EMBL" id="SPQ17998.1"/>
    </source>
</evidence>
<evidence type="ECO:0000256" key="10">
    <source>
        <dbReference type="RuleBase" id="RU363039"/>
    </source>
</evidence>
<keyword evidence="5 10" id="KW-0067">ATP-binding</keyword>
<dbReference type="Gene3D" id="3.40.50.620">
    <property type="entry name" value="HUPs"/>
    <property type="match status" value="1"/>
</dbReference>
<keyword evidence="4 10" id="KW-0547">Nucleotide-binding</keyword>
<comment type="similarity">
    <text evidence="1 10">Belongs to the class-I aminoacyl-tRNA synthetase family.</text>
</comment>
<evidence type="ECO:0000256" key="7">
    <source>
        <dbReference type="ARBA" id="ARBA00023146"/>
    </source>
</evidence>
<dbReference type="GO" id="GO:0004823">
    <property type="term" value="F:leucine-tRNA ligase activity"/>
    <property type="evidence" value="ECO:0007669"/>
    <property type="project" value="UniProtKB-EC"/>
</dbReference>
<evidence type="ECO:0000256" key="2">
    <source>
        <dbReference type="ARBA" id="ARBA00013164"/>
    </source>
</evidence>
<protein>
    <recommendedName>
        <fullName evidence="2">leucine--tRNA ligase</fullName>
        <ecNumber evidence="2">6.1.1.4</ecNumber>
    </recommendedName>
    <alternativeName>
        <fullName evidence="8">Leucyl-tRNA synthetase</fullName>
    </alternativeName>
</protein>
<feature type="domain" description="Aminoacyl-tRNA synthetase class Ia" evidence="11">
    <location>
        <begin position="204"/>
        <end position="788"/>
    </location>
</feature>
<dbReference type="PANTHER" id="PTHR45794:SF1">
    <property type="entry name" value="LEUCINE--TRNA LIGASE, CYTOPLASMIC"/>
    <property type="match status" value="1"/>
</dbReference>
<dbReference type="GO" id="GO:0006429">
    <property type="term" value="P:leucyl-tRNA aminoacylation"/>
    <property type="evidence" value="ECO:0007669"/>
    <property type="project" value="InterPro"/>
</dbReference>
<dbReference type="EMBL" id="OUUZ01000001">
    <property type="protein sequence ID" value="SPQ17998.1"/>
    <property type="molecule type" value="Genomic_DNA"/>
</dbReference>
<keyword evidence="6 10" id="KW-0648">Protein biosynthesis</keyword>
<dbReference type="InterPro" id="IPR015413">
    <property type="entry name" value="Methionyl/Leucyl_tRNA_Synth"/>
</dbReference>
<dbReference type="PANTHER" id="PTHR45794">
    <property type="entry name" value="LEUCYL-TRNA SYNTHETASE"/>
    <property type="match status" value="1"/>
</dbReference>
<gene>
    <name evidence="14" type="ORF">TT172_LOCUS417</name>
</gene>
<dbReference type="GO" id="GO:0002161">
    <property type="term" value="F:aminoacyl-tRNA deacylase activity"/>
    <property type="evidence" value="ECO:0007669"/>
    <property type="project" value="InterPro"/>
</dbReference>
<evidence type="ECO:0000256" key="5">
    <source>
        <dbReference type="ARBA" id="ARBA00022840"/>
    </source>
</evidence>
<evidence type="ECO:0000256" key="3">
    <source>
        <dbReference type="ARBA" id="ARBA00022598"/>
    </source>
</evidence>
<dbReference type="InterPro" id="IPR002300">
    <property type="entry name" value="aa-tRNA-synth_Ia"/>
</dbReference>
<dbReference type="Pfam" id="PF09334">
    <property type="entry name" value="tRNA-synt_1g"/>
    <property type="match status" value="1"/>
</dbReference>
<dbReference type="Pfam" id="PF00133">
    <property type="entry name" value="tRNA-synt_1"/>
    <property type="match status" value="1"/>
</dbReference>
<name>A0A446B6C4_9PEZI</name>
<dbReference type="EC" id="6.1.1.4" evidence="2"/>
<keyword evidence="3 10" id="KW-0436">Ligase</keyword>
<proteinExistence type="inferred from homology"/>
<feature type="domain" description="Methionyl/Valyl/Leucyl/Isoleucyl-tRNA synthetase anticodon-binding" evidence="12">
    <location>
        <begin position="848"/>
        <end position="985"/>
    </location>
</feature>
<dbReference type="Proteomes" id="UP000289323">
    <property type="component" value="Unassembled WGS sequence"/>
</dbReference>
<dbReference type="GO" id="GO:0005524">
    <property type="term" value="F:ATP binding"/>
    <property type="evidence" value="ECO:0007669"/>
    <property type="project" value="UniProtKB-KW"/>
</dbReference>
<dbReference type="InterPro" id="IPR009008">
    <property type="entry name" value="Val/Leu/Ile-tRNA-synth_edit"/>
</dbReference>
<evidence type="ECO:0000256" key="9">
    <source>
        <dbReference type="ARBA" id="ARBA00047469"/>
    </source>
</evidence>
<dbReference type="InterPro" id="IPR013155">
    <property type="entry name" value="M/V/L/I-tRNA-synth_anticd-bd"/>
</dbReference>
<dbReference type="SUPFAM" id="SSF47323">
    <property type="entry name" value="Anticodon-binding domain of a subclass of class I aminoacyl-tRNA synthetases"/>
    <property type="match status" value="1"/>
</dbReference>
<dbReference type="NCBIfam" id="TIGR00395">
    <property type="entry name" value="leuS_arch"/>
    <property type="match status" value="1"/>
</dbReference>
<dbReference type="InterPro" id="IPR014729">
    <property type="entry name" value="Rossmann-like_a/b/a_fold"/>
</dbReference>
<evidence type="ECO:0000259" key="13">
    <source>
        <dbReference type="Pfam" id="PF09334"/>
    </source>
</evidence>
<dbReference type="Gene3D" id="1.10.730.10">
    <property type="entry name" value="Isoleucyl-tRNA Synthetase, Domain 1"/>
    <property type="match status" value="1"/>
</dbReference>
<evidence type="ECO:0000256" key="8">
    <source>
        <dbReference type="ARBA" id="ARBA00030520"/>
    </source>
</evidence>
<evidence type="ECO:0000256" key="6">
    <source>
        <dbReference type="ARBA" id="ARBA00022917"/>
    </source>
</evidence>
<organism evidence="14 15">
    <name type="scientific">Thermothielavioides terrestris</name>
    <dbReference type="NCBI Taxonomy" id="2587410"/>
    <lineage>
        <taxon>Eukaryota</taxon>
        <taxon>Fungi</taxon>
        <taxon>Dikarya</taxon>
        <taxon>Ascomycota</taxon>
        <taxon>Pezizomycotina</taxon>
        <taxon>Sordariomycetes</taxon>
        <taxon>Sordariomycetidae</taxon>
        <taxon>Sordariales</taxon>
        <taxon>Chaetomiaceae</taxon>
        <taxon>Thermothielavioides</taxon>
    </lineage>
</organism>
<evidence type="ECO:0000259" key="11">
    <source>
        <dbReference type="Pfam" id="PF00133"/>
    </source>
</evidence>
<dbReference type="FunFam" id="3.90.740.10:FF:000001">
    <property type="entry name" value="Leucine--tRNA ligase, cytoplasmic"/>
    <property type="match status" value="1"/>
</dbReference>
<dbReference type="InterPro" id="IPR009080">
    <property type="entry name" value="tRNAsynth_Ia_anticodon-bd"/>
</dbReference>
<sequence length="1129" mass="126173">MKIENTEKRDTLRAIEQKYQKLWQEERVFEADAPSCFDFTAGSHSADGPNSQTRKFFGLSSLPVGPWHIRKYVNGVPHLGHAFTVSKMDFAARVARAQRKNTLFPLGFHATGMPIKACADKLAYEMTLFGELFSECPAPDANVDGQQEGPTAPPRPREDVTRFTNVKKGKAALKSAKAKHQFQVMLSLGIPREQIHKFADAGYWLQYFPQLWQQHLTEFGCGIDWRRSFITTHVNSYYDSFVQWQMRRLRDAGKIRFGKRYTVYSPKDAQPCLDHDRATGEGVLVQEYVALKCKVVRWSARASDVLSSCDSIPSDADVFMIAATLRPETMYGQTNLFVSPSLTYGIFRISAKEFYMTTDRAARNLAYQSVFPNWGVIPRVAGVSGSDLLGTLVRAPLSAKGDIYVIPMDSIKESKGTGIVASVPSDSPDDYITTVDLSKKATLHGVEPEWVCLDVLPIINTPEHGNMIAPALVEKLKINSPNDERRLLEAQEIAYKTGFYHGTMAYGPFAGKSVQEGKALVRQQLLDSGDAFTYCEPESPVTSRSGDECVAAFLDQWFLTYGVDEEWRNDTLEHLRGEDGLGFNCFGSVTKHSLEQSLAWMTEWCVTRQYGLGTQLPWDASQLVEGLSDSTIYMAYYTVAHFLHSDMYGKEAGTGNIRASQMTDNVWDYVFALSDDVGSSDIDKSTLDAMRREFTYWYPLDVRVSGKDLVNNHFVFFLYIHQAIWGKQAPQYLPKGIRLNGHLMLNGEKMSKNTGNFLSLDSTIHKFGADATRIALADGSDGIDDANFEETTANAAVLKLFELKRWAEAVICRPRLLGPEETFEQVRAAEKPDDADTIQRTGSMSFWDELFLNELNSLVRDTVRAYDATHYKAALKAGFYDLASARDTYRAWTAAASSSGMHQFCVRRYVGLQALMLAPIAPHWADYIWREVLGKPSTIQTAPFPSPAPPSRSLTLTWAYIKHTLSRLTAACAAQSKRRAKSRAKNDAHAGDATAEQTLILRVATAWPPWQTQYLALARRHFFSSDAGLDIKALTREIDKSELKRAMPFLQQVKKQLKGGAEPAEVFERQLGFDEVAVLNEMAPLMRRMVAGLKEVRIVKVAGADETSAEPGRPAMEFVGCELDGKQAG</sequence>
<evidence type="ECO:0000256" key="4">
    <source>
        <dbReference type="ARBA" id="ARBA00022741"/>
    </source>
</evidence>
<feature type="domain" description="Methionyl/Leucyl tRNA synthetase" evidence="13">
    <location>
        <begin position="72"/>
        <end position="123"/>
    </location>
</feature>
<dbReference type="SUPFAM" id="SSF50677">
    <property type="entry name" value="ValRS/IleRS/LeuRS editing domain"/>
    <property type="match status" value="1"/>
</dbReference>
<evidence type="ECO:0000313" key="15">
    <source>
        <dbReference type="Proteomes" id="UP000289323"/>
    </source>
</evidence>
<dbReference type="Gene3D" id="3.90.740.10">
    <property type="entry name" value="Valyl/Leucyl/Isoleucyl-tRNA synthetase, editing domain"/>
    <property type="match status" value="1"/>
</dbReference>
<dbReference type="AlphaFoldDB" id="A0A446B6C4"/>
<dbReference type="SUPFAM" id="SSF52374">
    <property type="entry name" value="Nucleotidylyl transferase"/>
    <property type="match status" value="1"/>
</dbReference>
<dbReference type="Pfam" id="PF08264">
    <property type="entry name" value="Anticodon_1"/>
    <property type="match status" value="1"/>
</dbReference>
<evidence type="ECO:0000256" key="1">
    <source>
        <dbReference type="ARBA" id="ARBA00005594"/>
    </source>
</evidence>
<comment type="catalytic activity">
    <reaction evidence="9">
        <text>tRNA(Leu) + L-leucine + ATP = L-leucyl-tRNA(Leu) + AMP + diphosphate</text>
        <dbReference type="Rhea" id="RHEA:11688"/>
        <dbReference type="Rhea" id="RHEA-COMP:9613"/>
        <dbReference type="Rhea" id="RHEA-COMP:9622"/>
        <dbReference type="ChEBI" id="CHEBI:30616"/>
        <dbReference type="ChEBI" id="CHEBI:33019"/>
        <dbReference type="ChEBI" id="CHEBI:57427"/>
        <dbReference type="ChEBI" id="CHEBI:78442"/>
        <dbReference type="ChEBI" id="CHEBI:78494"/>
        <dbReference type="ChEBI" id="CHEBI:456215"/>
        <dbReference type="EC" id="6.1.1.4"/>
    </reaction>
</comment>
<reference evidence="14 15" key="1">
    <citation type="submission" date="2018-04" db="EMBL/GenBank/DDBJ databases">
        <authorList>
            <person name="Huttner S."/>
            <person name="Dainat J."/>
        </authorList>
    </citation>
    <scope>NUCLEOTIDE SEQUENCE [LARGE SCALE GENOMIC DNA]</scope>
</reference>
<accession>A0A446B6C4</accession>
<keyword evidence="7 10" id="KW-0030">Aminoacyl-tRNA synthetase</keyword>
<dbReference type="InterPro" id="IPR004493">
    <property type="entry name" value="Leu-tRNA-synth_Ia_arc/euk"/>
</dbReference>
<evidence type="ECO:0000259" key="12">
    <source>
        <dbReference type="Pfam" id="PF08264"/>
    </source>
</evidence>